<keyword evidence="3" id="KW-1185">Reference proteome</keyword>
<feature type="compositionally biased region" description="Low complexity" evidence="1">
    <location>
        <begin position="10"/>
        <end position="27"/>
    </location>
</feature>
<dbReference type="RefSeq" id="WP_346131492.1">
    <property type="nucleotide sequence ID" value="NZ_BAAAXC010000015.1"/>
</dbReference>
<evidence type="ECO:0000313" key="2">
    <source>
        <dbReference type="EMBL" id="MFB9531964.1"/>
    </source>
</evidence>
<dbReference type="Proteomes" id="UP001589646">
    <property type="component" value="Unassembled WGS sequence"/>
</dbReference>
<reference evidence="2 3" key="1">
    <citation type="submission" date="2024-09" db="EMBL/GenBank/DDBJ databases">
        <authorList>
            <person name="Sun Q."/>
            <person name="Mori K."/>
        </authorList>
    </citation>
    <scope>NUCLEOTIDE SEQUENCE [LARGE SCALE GENOMIC DNA]</scope>
    <source>
        <strain evidence="2 3">JCM 3323</strain>
    </source>
</reference>
<dbReference type="PANTHER" id="PTHR30528:SF0">
    <property type="entry name" value="CYTOPLASMIC PROTEIN"/>
    <property type="match status" value="1"/>
</dbReference>
<proteinExistence type="predicted"/>
<evidence type="ECO:0000313" key="3">
    <source>
        <dbReference type="Proteomes" id="UP001589646"/>
    </source>
</evidence>
<name>A0ABV5Q913_9ACTN</name>
<feature type="region of interest" description="Disordered" evidence="1">
    <location>
        <begin position="1"/>
        <end position="27"/>
    </location>
</feature>
<accession>A0ABV5Q913</accession>
<dbReference type="Pfam" id="PF06224">
    <property type="entry name" value="AlkZ-like"/>
    <property type="match status" value="1"/>
</dbReference>
<organism evidence="2 3">
    <name type="scientific">Nonomuraea roseola</name>
    <dbReference type="NCBI Taxonomy" id="46179"/>
    <lineage>
        <taxon>Bacteria</taxon>
        <taxon>Bacillati</taxon>
        <taxon>Actinomycetota</taxon>
        <taxon>Actinomycetes</taxon>
        <taxon>Streptosporangiales</taxon>
        <taxon>Streptosporangiaceae</taxon>
        <taxon>Nonomuraea</taxon>
    </lineage>
</organism>
<sequence length="406" mass="45412">MPATSDDQPGGRAPAGPHAAAPGGPRLPARAESLRTVLRSLRYLQLDPVSVVAPSHDLVLWSRLGPQAGSHLPGLWWHERWLFEYWAHAAALVLTEDYPLHRVTMDSYPPANRSYARGWMQANDALRLHVLRRLGEGAPLPTDAFEDCSVVDWPSSGWTAGRNVERMLTFLWLQGRIMVAGRAAGQRLWGLPDACLPPDADRQAVSPLEMVTAATEHTLRALGVARPLDVRQYFIRGQYTGLPEILRTLKEQGRVVPVRVDGGPPSETWYVHVEALDELEAIRAGHWQGRTALLSPFDNLINDRRLTERLWGFAFRNEMYVPKAKREYGYYLLPILHGDRLTGRLSPRFDRSRAVLVIEGLYLEADVRPTAALREAVTEQIADLAALVGATDVEYGDKVPEGWHRS</sequence>
<gene>
    <name evidence="2" type="ORF">ACFFRN_35625</name>
</gene>
<evidence type="ECO:0000256" key="1">
    <source>
        <dbReference type="SAM" id="MobiDB-lite"/>
    </source>
</evidence>
<comment type="caution">
    <text evidence="2">The sequence shown here is derived from an EMBL/GenBank/DDBJ whole genome shotgun (WGS) entry which is preliminary data.</text>
</comment>
<protein>
    <submittedName>
        <fullName evidence="2">DNA glycosylase AlkZ-like family protein</fullName>
    </submittedName>
</protein>
<dbReference type="EMBL" id="JBHMCE010000012">
    <property type="protein sequence ID" value="MFB9531964.1"/>
    <property type="molecule type" value="Genomic_DNA"/>
</dbReference>
<dbReference type="PANTHER" id="PTHR30528">
    <property type="entry name" value="CYTOPLASMIC PROTEIN"/>
    <property type="match status" value="1"/>
</dbReference>
<dbReference type="InterPro" id="IPR009351">
    <property type="entry name" value="AlkZ-like"/>
</dbReference>